<name>S7WDQ2_SPRLO</name>
<evidence type="ECO:0000256" key="5">
    <source>
        <dbReference type="ARBA" id="ARBA00022723"/>
    </source>
</evidence>
<keyword evidence="6" id="KW-0460">Magnesium</keyword>
<dbReference type="EC" id="5.6.2.2" evidence="4"/>
<evidence type="ECO:0000313" key="13">
    <source>
        <dbReference type="EMBL" id="EPR79902.1"/>
    </source>
</evidence>
<accession>S7WDQ2</accession>
<dbReference type="InterPro" id="IPR002815">
    <property type="entry name" value="Spo11/TopoVI_A"/>
</dbReference>
<dbReference type="Pfam" id="PF04406">
    <property type="entry name" value="TP6A_N"/>
    <property type="match status" value="1"/>
</dbReference>
<evidence type="ECO:0000259" key="12">
    <source>
        <dbReference type="Pfam" id="PF21180"/>
    </source>
</evidence>
<evidence type="ECO:0000259" key="11">
    <source>
        <dbReference type="Pfam" id="PF04406"/>
    </source>
</evidence>
<dbReference type="InterPro" id="IPR036078">
    <property type="entry name" value="Spo11/TopoVI_A_sf"/>
</dbReference>
<dbReference type="GO" id="GO:0000228">
    <property type="term" value="C:nuclear chromosome"/>
    <property type="evidence" value="ECO:0007669"/>
    <property type="project" value="TreeGrafter"/>
</dbReference>
<comment type="cofactor">
    <cofactor evidence="2">
        <name>Mg(2+)</name>
        <dbReference type="ChEBI" id="CHEBI:18420"/>
    </cofactor>
</comment>
<dbReference type="HOGENOM" id="CLU_037229_4_0_1"/>
<dbReference type="OrthoDB" id="5377392at2759"/>
<evidence type="ECO:0000256" key="7">
    <source>
        <dbReference type="ARBA" id="ARBA00023029"/>
    </source>
</evidence>
<evidence type="ECO:0000256" key="9">
    <source>
        <dbReference type="ARBA" id="ARBA00023235"/>
    </source>
</evidence>
<keyword evidence="14" id="KW-1185">Reference proteome</keyword>
<dbReference type="GO" id="GO:0042138">
    <property type="term" value="P:meiotic DNA double-strand break formation"/>
    <property type="evidence" value="ECO:0007669"/>
    <property type="project" value="TreeGrafter"/>
</dbReference>
<dbReference type="STRING" id="1358809.S7WDQ2"/>
<dbReference type="GO" id="GO:0003677">
    <property type="term" value="F:DNA binding"/>
    <property type="evidence" value="ECO:0007669"/>
    <property type="project" value="UniProtKB-UniRule"/>
</dbReference>
<dbReference type="GO" id="GO:0046872">
    <property type="term" value="F:metal ion binding"/>
    <property type="evidence" value="ECO:0007669"/>
    <property type="project" value="UniProtKB-KW"/>
</dbReference>
<dbReference type="InterPro" id="IPR034136">
    <property type="entry name" value="TOPRIM_Topo6A/Spo11"/>
</dbReference>
<keyword evidence="7 10" id="KW-0799">Topoisomerase</keyword>
<evidence type="ECO:0000256" key="10">
    <source>
        <dbReference type="PROSITE-ProRule" id="PRU01385"/>
    </source>
</evidence>
<dbReference type="FunCoup" id="S7WDQ2">
    <property type="interactions" value="33"/>
</dbReference>
<feature type="domain" description="Topoisomerase 6 subunit A/Spo11 TOPRIM" evidence="12">
    <location>
        <begin position="175"/>
        <end position="323"/>
    </location>
</feature>
<sequence length="325" mass="38673">MHKNMKNTLYSFMKSSTKEKDNIREKNIKNISFKENCNLSKNKCKIEENEEYILNIIDLEFKIIVKKPYKPGFVRKLKFLSLIKEMKLHNIKRTKREFFYTAVNVFETQNISDYYINAFLKKYKISTQDINISASLKGLFYGEVKFVGKDGTKILNEGVIPDVEKYDIFTKYNNILVLEKDSLLTFIKDNFKKSYTNNILFVTGKGYPCHNTIKFLQKLQHKIIYGIFDLDPFGINIYRTYRNKVNIKRIGITSKDIFKYEINKNELIDIKPIDRKILENIIKIEDEKEIIDDLKFIQGMDKKMEVEIFNNDINFLIKFIEDKIR</sequence>
<evidence type="ECO:0000313" key="14">
    <source>
        <dbReference type="Proteomes" id="UP000014978"/>
    </source>
</evidence>
<comment type="similarity">
    <text evidence="3 10">Belongs to the TOP6A family.</text>
</comment>
<feature type="active site" description="O-(5'-phospho-DNA)-tyrosine intermediate" evidence="10">
    <location>
        <position position="100"/>
    </location>
</feature>
<dbReference type="EMBL" id="ATCN01000077">
    <property type="protein sequence ID" value="EPR79902.1"/>
    <property type="molecule type" value="Genomic_DNA"/>
</dbReference>
<evidence type="ECO:0000256" key="4">
    <source>
        <dbReference type="ARBA" id="ARBA00012895"/>
    </source>
</evidence>
<evidence type="ECO:0000256" key="2">
    <source>
        <dbReference type="ARBA" id="ARBA00001946"/>
    </source>
</evidence>
<dbReference type="PROSITE" id="PS52041">
    <property type="entry name" value="TOPO_IIB"/>
    <property type="match status" value="1"/>
</dbReference>
<dbReference type="SUPFAM" id="SSF56726">
    <property type="entry name" value="DNA topoisomerase IV, alpha subunit"/>
    <property type="match status" value="1"/>
</dbReference>
<dbReference type="GO" id="GO:0000706">
    <property type="term" value="P:meiotic DNA double-strand break processing"/>
    <property type="evidence" value="ECO:0007669"/>
    <property type="project" value="TreeGrafter"/>
</dbReference>
<dbReference type="OMA" id="MEIEIFT"/>
<comment type="catalytic activity">
    <reaction evidence="1 10">
        <text>ATP-dependent breakage, passage and rejoining of double-stranded DNA.</text>
        <dbReference type="EC" id="5.6.2.2"/>
    </reaction>
</comment>
<dbReference type="Pfam" id="PF21180">
    <property type="entry name" value="TOP6A-Spo11_Toprim"/>
    <property type="match status" value="1"/>
</dbReference>
<dbReference type="Proteomes" id="UP000014978">
    <property type="component" value="Unassembled WGS sequence"/>
</dbReference>
<feature type="domain" description="Spo11/DNA topoisomerase VI subunit A N-terminal" evidence="11">
    <location>
        <begin position="75"/>
        <end position="132"/>
    </location>
</feature>
<evidence type="ECO:0000256" key="8">
    <source>
        <dbReference type="ARBA" id="ARBA00023125"/>
    </source>
</evidence>
<keyword evidence="9 10" id="KW-0413">Isomerase</keyword>
<dbReference type="Gene3D" id="1.10.10.10">
    <property type="entry name" value="Winged helix-like DNA-binding domain superfamily/Winged helix DNA-binding domain"/>
    <property type="match status" value="1"/>
</dbReference>
<organism evidence="13 14">
    <name type="scientific">Spraguea lophii (strain 42_110)</name>
    <name type="common">Microsporidian parasite</name>
    <dbReference type="NCBI Taxonomy" id="1358809"/>
    <lineage>
        <taxon>Eukaryota</taxon>
        <taxon>Fungi</taxon>
        <taxon>Fungi incertae sedis</taxon>
        <taxon>Microsporidia</taxon>
        <taxon>Spragueidae</taxon>
        <taxon>Spraguea</taxon>
    </lineage>
</organism>
<comment type="caution">
    <text evidence="13">The sequence shown here is derived from an EMBL/GenBank/DDBJ whole genome shotgun (WGS) entry which is preliminary data.</text>
</comment>
<dbReference type="PANTHER" id="PTHR10848:SF0">
    <property type="entry name" value="MEIOTIC RECOMBINATION PROTEIN SPO11"/>
    <property type="match status" value="1"/>
</dbReference>
<proteinExistence type="inferred from homology"/>
<evidence type="ECO:0000256" key="1">
    <source>
        <dbReference type="ARBA" id="ARBA00000185"/>
    </source>
</evidence>
<dbReference type="PANTHER" id="PTHR10848">
    <property type="entry name" value="MEIOTIC RECOMBINATION PROTEIN SPO11"/>
    <property type="match status" value="1"/>
</dbReference>
<dbReference type="GO" id="GO:0003918">
    <property type="term" value="F:DNA topoisomerase type II (double strand cut, ATP-hydrolyzing) activity"/>
    <property type="evidence" value="ECO:0007669"/>
    <property type="project" value="UniProtKB-UniRule"/>
</dbReference>
<dbReference type="InParanoid" id="S7WDQ2"/>
<dbReference type="PRINTS" id="PR01550">
    <property type="entry name" value="TOP6AFAMILY"/>
</dbReference>
<evidence type="ECO:0000256" key="6">
    <source>
        <dbReference type="ARBA" id="ARBA00022842"/>
    </source>
</evidence>
<dbReference type="InterPro" id="IPR013049">
    <property type="entry name" value="Spo11/TopoVI_A_N"/>
</dbReference>
<dbReference type="VEuPathDB" id="MicrosporidiaDB:SLOPH_1485"/>
<gene>
    <name evidence="13" type="ORF">SLOPH_1485</name>
</gene>
<dbReference type="GO" id="GO:0005524">
    <property type="term" value="F:ATP binding"/>
    <property type="evidence" value="ECO:0007669"/>
    <property type="project" value="InterPro"/>
</dbReference>
<protein>
    <recommendedName>
        <fullName evidence="4">DNA topoisomerase (ATP-hydrolyzing)</fullName>
        <ecNumber evidence="4">5.6.2.2</ecNumber>
    </recommendedName>
</protein>
<dbReference type="AlphaFoldDB" id="S7WDQ2"/>
<dbReference type="InterPro" id="IPR036388">
    <property type="entry name" value="WH-like_DNA-bd_sf"/>
</dbReference>
<dbReference type="Gene3D" id="3.40.1360.10">
    <property type="match status" value="1"/>
</dbReference>
<evidence type="ECO:0000256" key="3">
    <source>
        <dbReference type="ARBA" id="ARBA00006559"/>
    </source>
</evidence>
<keyword evidence="5" id="KW-0479">Metal-binding</keyword>
<reference evidence="14" key="1">
    <citation type="journal article" date="2013" name="PLoS Genet.">
        <title>The genome of Spraguea lophii and the basis of host-microsporidian interactions.</title>
        <authorList>
            <person name="Campbell S.E."/>
            <person name="Williams T.A."/>
            <person name="Yousuf A."/>
            <person name="Soanes D.M."/>
            <person name="Paszkiewicz K.H."/>
            <person name="Williams B.A.P."/>
        </authorList>
    </citation>
    <scope>NUCLEOTIDE SEQUENCE [LARGE SCALE GENOMIC DNA]</scope>
    <source>
        <strain evidence="14">42_110</strain>
    </source>
</reference>
<keyword evidence="8 10" id="KW-0238">DNA-binding</keyword>
<dbReference type="GO" id="GO:0007131">
    <property type="term" value="P:reciprocal meiotic recombination"/>
    <property type="evidence" value="ECO:0007669"/>
    <property type="project" value="TreeGrafter"/>
</dbReference>